<evidence type="ECO:0000313" key="4">
    <source>
        <dbReference type="EMBL" id="CAB3408015.1"/>
    </source>
</evidence>
<accession>A0A8S1F6B0</accession>
<dbReference type="OrthoDB" id="118550at2759"/>
<dbReference type="InterPro" id="IPR044895">
    <property type="entry name" value="Knl-2_Myb-like_DNA-bd_sf"/>
</dbReference>
<feature type="compositionally biased region" description="Basic residues" evidence="1">
    <location>
        <begin position="500"/>
        <end position="509"/>
    </location>
</feature>
<gene>
    <name evidence="4" type="ORF">CBOVIS_LOCUS9852</name>
</gene>
<dbReference type="InterPro" id="IPR039110">
    <property type="entry name" value="KNL2-like"/>
</dbReference>
<dbReference type="InterPro" id="IPR048553">
    <property type="entry name" value="Knl-2-like_dom"/>
</dbReference>
<evidence type="ECO:0000313" key="5">
    <source>
        <dbReference type="Proteomes" id="UP000494206"/>
    </source>
</evidence>
<dbReference type="PANTHER" id="PTHR16124:SF3">
    <property type="entry name" value="MIS18-BINDING PROTEIN 1"/>
    <property type="match status" value="1"/>
</dbReference>
<feature type="compositionally biased region" description="Basic and acidic residues" evidence="1">
    <location>
        <begin position="186"/>
        <end position="197"/>
    </location>
</feature>
<feature type="region of interest" description="Disordered" evidence="1">
    <location>
        <begin position="296"/>
        <end position="323"/>
    </location>
</feature>
<dbReference type="Pfam" id="PF09133">
    <property type="entry name" value="SANTA"/>
    <property type="match status" value="1"/>
</dbReference>
<feature type="compositionally biased region" description="Basic and acidic residues" evidence="1">
    <location>
        <begin position="362"/>
        <end position="381"/>
    </location>
</feature>
<feature type="compositionally biased region" description="Basic and acidic residues" evidence="1">
    <location>
        <begin position="149"/>
        <end position="167"/>
    </location>
</feature>
<proteinExistence type="predicted"/>
<feature type="compositionally biased region" description="Acidic residues" evidence="1">
    <location>
        <begin position="785"/>
        <end position="804"/>
    </location>
</feature>
<sequence length="810" mass="94942">MNEIVVPISVQNILDATILRLNLWSVKILRNGAVVEGFQMNETGTMMIKVTSEIILRRMTNNMVVDVSGKFFELIGQIDRNFQTKNGMPKEIIDEFINGFPNNWENLLMKCPRPQHEATVQTVYQGNNSVQRVRQESDKPFVTMPEDVSDVREKDSRNNTEREDHEASSSISKRQSDNRQDDEDEGRNCMKQRDPDCTLRAPEAIMGAVTPVAWSRNKKEDTHVRQLHVFDSTPIRSTPKNREPIRVSEFAIPDLPQRRVPSPLAPREERRFDSDDVVDELGEFFGKLEKTPKIATRRLPDMREKSPEYFNRRRNETRHSRDEYDYDDYRGYMKKRPRYENRYEEDENTRYRVNSSRASSRYYDDYNDRRKPFDYHRHSDYSRSSAYSSRYEPDDFDRRSRYTSRYEYDQVEENRRRQRQIEEKLRRKDKTFAHEKSMNRTYKSRKSARSRSDSESDDEDDVERELAKKWAQENEMNDSIDERVERRPKRAKREPEVAKKTKPAKKSAKKREETPELNESLAKNRPKRSTATPLSAYAPPKVIKWAKREVDKLKRILEMKKPSGSDEDWNEVLRLLGKDGISIEEAKKCATNRLKWKEPERDEKEEKKRIEEEKLEEEKRRRGVAAAVKESVRMRDEMMEGELRKDLLTGSVEAFDDIDAGDISADESLLGAGTPLRMIEEKRGKGGKRRTLVPEPVEDSPLCVSRRSSASKSPRNDAAAMKELETTIRYVQNLTTMSGRPSSRANKSYLNDTRNKSRTKKADISIDQGAEKVMKMLRKARRNEDSDEDMDIIPEEDEEDEENDILLAGY</sequence>
<feature type="compositionally biased region" description="Basic and acidic residues" evidence="1">
    <location>
        <begin position="760"/>
        <end position="774"/>
    </location>
</feature>
<evidence type="ECO:0000256" key="1">
    <source>
        <dbReference type="SAM" id="MobiDB-lite"/>
    </source>
</evidence>
<evidence type="ECO:0000259" key="3">
    <source>
        <dbReference type="Pfam" id="PF21506"/>
    </source>
</evidence>
<feature type="region of interest" description="Disordered" evidence="1">
    <location>
        <begin position="132"/>
        <end position="202"/>
    </location>
</feature>
<feature type="region of interest" description="Disordered" evidence="1">
    <location>
        <begin position="410"/>
        <end position="535"/>
    </location>
</feature>
<dbReference type="AlphaFoldDB" id="A0A8S1F6B0"/>
<feature type="region of interest" description="Disordered" evidence="1">
    <location>
        <begin position="597"/>
        <end position="626"/>
    </location>
</feature>
<dbReference type="InterPro" id="IPR015216">
    <property type="entry name" value="SANTA"/>
</dbReference>
<feature type="region of interest" description="Disordered" evidence="1">
    <location>
        <begin position="681"/>
        <end position="719"/>
    </location>
</feature>
<comment type="caution">
    <text evidence="4">The sequence shown here is derived from an EMBL/GenBank/DDBJ whole genome shotgun (WGS) entry which is preliminary data.</text>
</comment>
<keyword evidence="5" id="KW-1185">Reference proteome</keyword>
<reference evidence="4 5" key="1">
    <citation type="submission" date="2020-04" db="EMBL/GenBank/DDBJ databases">
        <authorList>
            <person name="Laetsch R D."/>
            <person name="Stevens L."/>
            <person name="Kumar S."/>
            <person name="Blaxter L. M."/>
        </authorList>
    </citation>
    <scope>NUCLEOTIDE SEQUENCE [LARGE SCALE GENOMIC DNA]</scope>
</reference>
<feature type="region of interest" description="Disordered" evidence="1">
    <location>
        <begin position="362"/>
        <end position="396"/>
    </location>
</feature>
<organism evidence="4 5">
    <name type="scientific">Caenorhabditis bovis</name>
    <dbReference type="NCBI Taxonomy" id="2654633"/>
    <lineage>
        <taxon>Eukaryota</taxon>
        <taxon>Metazoa</taxon>
        <taxon>Ecdysozoa</taxon>
        <taxon>Nematoda</taxon>
        <taxon>Chromadorea</taxon>
        <taxon>Rhabditida</taxon>
        <taxon>Rhabditina</taxon>
        <taxon>Rhabditomorpha</taxon>
        <taxon>Rhabditoidea</taxon>
        <taxon>Rhabditidae</taxon>
        <taxon>Peloderinae</taxon>
        <taxon>Caenorhabditis</taxon>
    </lineage>
</organism>
<feature type="compositionally biased region" description="Polar residues" evidence="1">
    <location>
        <begin position="735"/>
        <end position="752"/>
    </location>
</feature>
<dbReference type="Proteomes" id="UP000494206">
    <property type="component" value="Unassembled WGS sequence"/>
</dbReference>
<name>A0A8S1F6B0_9PELO</name>
<feature type="region of interest" description="Disordered" evidence="1">
    <location>
        <begin position="735"/>
        <end position="810"/>
    </location>
</feature>
<feature type="domain" description="SANTA" evidence="2">
    <location>
        <begin position="20"/>
        <end position="106"/>
    </location>
</feature>
<feature type="domain" description="Kinetochore null protein 2-like" evidence="3">
    <location>
        <begin position="543"/>
        <end position="596"/>
    </location>
</feature>
<evidence type="ECO:0008006" key="6">
    <source>
        <dbReference type="Google" id="ProtNLM"/>
    </source>
</evidence>
<dbReference type="Pfam" id="PF21506">
    <property type="entry name" value="Knl-2-like_dom"/>
    <property type="match status" value="1"/>
</dbReference>
<feature type="compositionally biased region" description="Basic and acidic residues" evidence="1">
    <location>
        <begin position="410"/>
        <end position="438"/>
    </location>
</feature>
<protein>
    <recommendedName>
        <fullName evidence="6">SANTA domain-containing protein</fullName>
    </recommendedName>
</protein>
<feature type="compositionally biased region" description="Basic and acidic residues" evidence="1">
    <location>
        <begin position="597"/>
        <end position="620"/>
    </location>
</feature>
<dbReference type="PANTHER" id="PTHR16124">
    <property type="entry name" value="MIS18-BINDING PROTEIN 1"/>
    <property type="match status" value="1"/>
</dbReference>
<evidence type="ECO:0000259" key="2">
    <source>
        <dbReference type="Pfam" id="PF09133"/>
    </source>
</evidence>
<dbReference type="Gene3D" id="1.10.10.1900">
    <property type="entry name" value="Knl-2 Myb-like DNA-binding domain-like"/>
    <property type="match status" value="1"/>
</dbReference>
<dbReference type="EMBL" id="CADEPM010000006">
    <property type="protein sequence ID" value="CAB3408015.1"/>
    <property type="molecule type" value="Genomic_DNA"/>
</dbReference>
<dbReference type="GO" id="GO:0000775">
    <property type="term" value="C:chromosome, centromeric region"/>
    <property type="evidence" value="ECO:0007669"/>
    <property type="project" value="TreeGrafter"/>
</dbReference>